<protein>
    <recommendedName>
        <fullName evidence="6">WD40 repeat-like protein</fullName>
    </recommendedName>
</protein>
<dbReference type="PROSITE" id="PS00678">
    <property type="entry name" value="WD_REPEATS_1"/>
    <property type="match status" value="2"/>
</dbReference>
<evidence type="ECO:0000256" key="3">
    <source>
        <dbReference type="PROSITE-ProRule" id="PRU00221"/>
    </source>
</evidence>
<dbReference type="AlphaFoldDB" id="A0A9P6LTB4"/>
<keyword evidence="2" id="KW-0677">Repeat</keyword>
<reference evidence="4" key="1">
    <citation type="journal article" date="2020" name="Fungal Divers.">
        <title>Resolving the Mortierellaceae phylogeny through synthesis of multi-gene phylogenetics and phylogenomics.</title>
        <authorList>
            <person name="Vandepol N."/>
            <person name="Liber J."/>
            <person name="Desiro A."/>
            <person name="Na H."/>
            <person name="Kennedy M."/>
            <person name="Barry K."/>
            <person name="Grigoriev I.V."/>
            <person name="Miller A.N."/>
            <person name="O'Donnell K."/>
            <person name="Stajich J.E."/>
            <person name="Bonito G."/>
        </authorList>
    </citation>
    <scope>NUCLEOTIDE SEQUENCE</scope>
    <source>
        <strain evidence="4">CK1249</strain>
    </source>
</reference>
<dbReference type="InterPro" id="IPR015943">
    <property type="entry name" value="WD40/YVTN_repeat-like_dom_sf"/>
</dbReference>
<gene>
    <name evidence="4" type="ORF">BGZ70_006706</name>
</gene>
<name>A0A9P6LTB4_MORAP</name>
<dbReference type="OrthoDB" id="2435468at2759"/>
<dbReference type="PANTHER" id="PTHR19879">
    <property type="entry name" value="TRANSCRIPTION INITIATION FACTOR TFIID"/>
    <property type="match status" value="1"/>
</dbReference>
<organism evidence="4 5">
    <name type="scientific">Mortierella alpina</name>
    <name type="common">Oleaginous fungus</name>
    <name type="synonym">Mortierella renispora</name>
    <dbReference type="NCBI Taxonomy" id="64518"/>
    <lineage>
        <taxon>Eukaryota</taxon>
        <taxon>Fungi</taxon>
        <taxon>Fungi incertae sedis</taxon>
        <taxon>Mucoromycota</taxon>
        <taxon>Mortierellomycotina</taxon>
        <taxon>Mortierellomycetes</taxon>
        <taxon>Mortierellales</taxon>
        <taxon>Mortierellaceae</taxon>
        <taxon>Mortierella</taxon>
    </lineage>
</organism>
<dbReference type="EMBL" id="JAAAHY010003859">
    <property type="protein sequence ID" value="KAF9937113.1"/>
    <property type="molecule type" value="Genomic_DNA"/>
</dbReference>
<accession>A0A9P6LTB4</accession>
<dbReference type="SMART" id="SM00320">
    <property type="entry name" value="WD40"/>
    <property type="match status" value="3"/>
</dbReference>
<dbReference type="Pfam" id="PF00400">
    <property type="entry name" value="WD40"/>
    <property type="match status" value="3"/>
</dbReference>
<feature type="non-terminal residue" evidence="4">
    <location>
        <position position="172"/>
    </location>
</feature>
<dbReference type="InterPro" id="IPR019775">
    <property type="entry name" value="WD40_repeat_CS"/>
</dbReference>
<dbReference type="Proteomes" id="UP000738359">
    <property type="component" value="Unassembled WGS sequence"/>
</dbReference>
<keyword evidence="1 3" id="KW-0853">WD repeat</keyword>
<dbReference type="PRINTS" id="PR00320">
    <property type="entry name" value="GPROTEINBRPT"/>
</dbReference>
<comment type="caution">
    <text evidence="4">The sequence shown here is derived from an EMBL/GenBank/DDBJ whole genome shotgun (WGS) entry which is preliminary data.</text>
</comment>
<evidence type="ECO:0000256" key="1">
    <source>
        <dbReference type="ARBA" id="ARBA00022574"/>
    </source>
</evidence>
<sequence length="172" mass="18269">HDKTARLWDTQSGAPGPTLNGHVNSIMSIVYAPKGHQIATASLDKTVRLWDSYTGVSVQTSGGHTDRVNSVTYSPEGCTLASGGLDRTLRLWNAKTGTPIKTFGDQANQITSGNVNQAPTFDVGRIERAAYSPCGGHIAIGSDDESVYVWDLKTGTGVHKLDVHDDCVTSVA</sequence>
<evidence type="ECO:0000256" key="2">
    <source>
        <dbReference type="ARBA" id="ARBA00022737"/>
    </source>
</evidence>
<evidence type="ECO:0000313" key="5">
    <source>
        <dbReference type="Proteomes" id="UP000738359"/>
    </source>
</evidence>
<feature type="repeat" description="WD" evidence="3">
    <location>
        <begin position="19"/>
        <end position="60"/>
    </location>
</feature>
<dbReference type="PROSITE" id="PS50082">
    <property type="entry name" value="WD_REPEATS_2"/>
    <property type="match status" value="3"/>
</dbReference>
<dbReference type="PANTHER" id="PTHR19879:SF9">
    <property type="entry name" value="TRANSCRIPTION INITIATION FACTOR TFIID SUBUNIT 5"/>
    <property type="match status" value="1"/>
</dbReference>
<dbReference type="InterPro" id="IPR020472">
    <property type="entry name" value="WD40_PAC1"/>
</dbReference>
<dbReference type="Gene3D" id="2.130.10.10">
    <property type="entry name" value="YVTN repeat-like/Quinoprotein amine dehydrogenase"/>
    <property type="match status" value="2"/>
</dbReference>
<dbReference type="InterPro" id="IPR001680">
    <property type="entry name" value="WD40_rpt"/>
</dbReference>
<evidence type="ECO:0000313" key="4">
    <source>
        <dbReference type="EMBL" id="KAF9937113.1"/>
    </source>
</evidence>
<feature type="non-terminal residue" evidence="4">
    <location>
        <position position="1"/>
    </location>
</feature>
<keyword evidence="5" id="KW-1185">Reference proteome</keyword>
<proteinExistence type="predicted"/>
<dbReference type="InterPro" id="IPR036322">
    <property type="entry name" value="WD40_repeat_dom_sf"/>
</dbReference>
<evidence type="ECO:0008006" key="6">
    <source>
        <dbReference type="Google" id="ProtNLM"/>
    </source>
</evidence>
<feature type="repeat" description="WD" evidence="3">
    <location>
        <begin position="126"/>
        <end position="160"/>
    </location>
</feature>
<dbReference type="SUPFAM" id="SSF50978">
    <property type="entry name" value="WD40 repeat-like"/>
    <property type="match status" value="1"/>
</dbReference>
<feature type="repeat" description="WD" evidence="3">
    <location>
        <begin position="61"/>
        <end position="102"/>
    </location>
</feature>
<dbReference type="PROSITE" id="PS50294">
    <property type="entry name" value="WD_REPEATS_REGION"/>
    <property type="match status" value="2"/>
</dbReference>